<dbReference type="CDD" id="cd02513">
    <property type="entry name" value="CMP-NeuAc_Synthase"/>
    <property type="match status" value="1"/>
</dbReference>
<organism evidence="12 13">
    <name type="scientific">Microbacterium murale</name>
    <dbReference type="NCBI Taxonomy" id="1081040"/>
    <lineage>
        <taxon>Bacteria</taxon>
        <taxon>Bacillati</taxon>
        <taxon>Actinomycetota</taxon>
        <taxon>Actinomycetes</taxon>
        <taxon>Micrococcales</taxon>
        <taxon>Microbacteriaceae</taxon>
        <taxon>Microbacterium</taxon>
    </lineage>
</organism>
<dbReference type="SFLD" id="SFLDS00003">
    <property type="entry name" value="Haloacid_Dehalogenase"/>
    <property type="match status" value="1"/>
</dbReference>
<comment type="subunit">
    <text evidence="6">Homotetramer.</text>
</comment>
<reference evidence="13" key="1">
    <citation type="journal article" date="2019" name="Int. J. Syst. Evol. Microbiol.">
        <title>The Global Catalogue of Microorganisms (GCM) 10K type strain sequencing project: providing services to taxonomists for standard genome sequencing and annotation.</title>
        <authorList>
            <consortium name="The Broad Institute Genomics Platform"/>
            <consortium name="The Broad Institute Genome Sequencing Center for Infectious Disease"/>
            <person name="Wu L."/>
            <person name="Ma J."/>
        </authorList>
    </citation>
    <scope>NUCLEOTIDE SEQUENCE [LARGE SCALE GENOMIC DNA]</scope>
    <source>
        <strain evidence="13">CCM 7640</strain>
    </source>
</reference>
<evidence type="ECO:0000313" key="12">
    <source>
        <dbReference type="EMBL" id="GGD67463.1"/>
    </source>
</evidence>
<dbReference type="PANTHER" id="PTHR21485">
    <property type="entry name" value="HAD SUPERFAMILY MEMBERS CMAS AND KDSC"/>
    <property type="match status" value="1"/>
</dbReference>
<comment type="similarity">
    <text evidence="4">Belongs to the KdsC family.</text>
</comment>
<keyword evidence="10" id="KW-0460">Magnesium</keyword>
<dbReference type="InterPro" id="IPR029044">
    <property type="entry name" value="Nucleotide-diphossugar_trans"/>
</dbReference>
<evidence type="ECO:0000256" key="9">
    <source>
        <dbReference type="ARBA" id="ARBA00022801"/>
    </source>
</evidence>
<dbReference type="SFLD" id="SFLDG01136">
    <property type="entry name" value="C1.6:_Phosphoserine_Phosphatas"/>
    <property type="match status" value="1"/>
</dbReference>
<evidence type="ECO:0000256" key="2">
    <source>
        <dbReference type="ARBA" id="ARBA00001946"/>
    </source>
</evidence>
<dbReference type="RefSeq" id="WP_188435282.1">
    <property type="nucleotide sequence ID" value="NZ_BMCM01000001.1"/>
</dbReference>
<dbReference type="SUPFAM" id="SSF56784">
    <property type="entry name" value="HAD-like"/>
    <property type="match status" value="1"/>
</dbReference>
<evidence type="ECO:0000256" key="10">
    <source>
        <dbReference type="ARBA" id="ARBA00022842"/>
    </source>
</evidence>
<evidence type="ECO:0000256" key="7">
    <source>
        <dbReference type="ARBA" id="ARBA00012491"/>
    </source>
</evidence>
<name>A0ABQ1RE50_9MICO</name>
<dbReference type="Pfam" id="PF08282">
    <property type="entry name" value="Hydrolase_3"/>
    <property type="match status" value="1"/>
</dbReference>
<evidence type="ECO:0000256" key="8">
    <source>
        <dbReference type="ARBA" id="ARBA00022723"/>
    </source>
</evidence>
<dbReference type="EC" id="2.7.7.43" evidence="7"/>
<comment type="similarity">
    <text evidence="5">Belongs to the CMP-NeuNAc synthase family.</text>
</comment>
<dbReference type="Proteomes" id="UP000629365">
    <property type="component" value="Unassembled WGS sequence"/>
</dbReference>
<dbReference type="InterPro" id="IPR010023">
    <property type="entry name" value="KdsC_fam"/>
</dbReference>
<evidence type="ECO:0000256" key="11">
    <source>
        <dbReference type="SAM" id="MobiDB-lite"/>
    </source>
</evidence>
<dbReference type="Gene3D" id="3.90.550.10">
    <property type="entry name" value="Spore Coat Polysaccharide Biosynthesis Protein SpsA, Chain A"/>
    <property type="match status" value="1"/>
</dbReference>
<feature type="region of interest" description="Disordered" evidence="11">
    <location>
        <begin position="176"/>
        <end position="211"/>
    </location>
</feature>
<feature type="compositionally biased region" description="Gly residues" evidence="11">
    <location>
        <begin position="177"/>
        <end position="195"/>
    </location>
</feature>
<feature type="compositionally biased region" description="Basic and acidic residues" evidence="11">
    <location>
        <begin position="200"/>
        <end position="211"/>
    </location>
</feature>
<dbReference type="Pfam" id="PF02348">
    <property type="entry name" value="CTP_transf_3"/>
    <property type="match status" value="1"/>
</dbReference>
<comment type="pathway">
    <text evidence="3">Amino-sugar metabolism; N-acetylneuraminate metabolism.</text>
</comment>
<evidence type="ECO:0000256" key="4">
    <source>
        <dbReference type="ARBA" id="ARBA00005893"/>
    </source>
</evidence>
<dbReference type="InterPro" id="IPR050793">
    <property type="entry name" value="CMP-NeuNAc_synthase"/>
</dbReference>
<dbReference type="InterPro" id="IPR003329">
    <property type="entry name" value="Cytidylyl_trans"/>
</dbReference>
<dbReference type="Gene3D" id="3.40.50.1000">
    <property type="entry name" value="HAD superfamily/HAD-like"/>
    <property type="match status" value="1"/>
</dbReference>
<keyword evidence="12" id="KW-0808">Transferase</keyword>
<evidence type="ECO:0000256" key="6">
    <source>
        <dbReference type="ARBA" id="ARBA00011881"/>
    </source>
</evidence>
<evidence type="ECO:0000256" key="1">
    <source>
        <dbReference type="ARBA" id="ARBA00001862"/>
    </source>
</evidence>
<dbReference type="InterPro" id="IPR036412">
    <property type="entry name" value="HAD-like_sf"/>
</dbReference>
<feature type="compositionally biased region" description="Basic and acidic residues" evidence="11">
    <location>
        <begin position="1"/>
        <end position="11"/>
    </location>
</feature>
<evidence type="ECO:0000256" key="3">
    <source>
        <dbReference type="ARBA" id="ARBA00005141"/>
    </source>
</evidence>
<comment type="caution">
    <text evidence="12">The sequence shown here is derived from an EMBL/GenBank/DDBJ whole genome shotgun (WGS) entry which is preliminary data.</text>
</comment>
<feature type="region of interest" description="Disordered" evidence="11">
    <location>
        <begin position="1"/>
        <end position="20"/>
    </location>
</feature>
<comment type="cofactor">
    <cofactor evidence="2">
        <name>Mg(2+)</name>
        <dbReference type="ChEBI" id="CHEBI:18420"/>
    </cofactor>
</comment>
<keyword evidence="9" id="KW-0378">Hydrolase</keyword>
<dbReference type="SFLD" id="SFLDG01138">
    <property type="entry name" value="C1.6.2:_Deoxy-d-mannose-octulo"/>
    <property type="match status" value="1"/>
</dbReference>
<evidence type="ECO:0000256" key="5">
    <source>
        <dbReference type="ARBA" id="ARBA00010726"/>
    </source>
</evidence>
<keyword evidence="8" id="KW-0479">Metal-binding</keyword>
<keyword evidence="13" id="KW-1185">Reference proteome</keyword>
<evidence type="ECO:0000313" key="13">
    <source>
        <dbReference type="Proteomes" id="UP000629365"/>
    </source>
</evidence>
<protein>
    <recommendedName>
        <fullName evidence="7">N-acylneuraminate cytidylyltransferase</fullName>
        <ecNumber evidence="7">2.7.7.43</ecNumber>
    </recommendedName>
</protein>
<dbReference type="PANTHER" id="PTHR21485:SF3">
    <property type="entry name" value="N-ACYLNEURAMINATE CYTIDYLYLTRANSFERASE"/>
    <property type="match status" value="1"/>
</dbReference>
<dbReference type="EMBL" id="BMCM01000001">
    <property type="protein sequence ID" value="GGD67463.1"/>
    <property type="molecule type" value="Genomic_DNA"/>
</dbReference>
<sequence>MTRYVDDDQARHSSASAPPIDAADAAKWRASGLTVAVIPARGGSKGVPRKNLRRIGGIPLIQRAVRAAAAADQVDLVVVSTDDDEIAELSTAAGARVIRRRAEISGDTASSESAVLHALDALEDEGEKVAVVVFIQATSPFIPGDRIDVAVDDVRSGRYDSMFSAHETYGFLWRQGDSGGGNSGGGNDGNDGGGPTAEAINHDAAHRPRRQDREPHYLETGAFYVFQADGFRRAGHRFFGRIGIVEVPERTAIEIDDDQQLAVASALAVLVDQPESIAVKAVVTDFDGVHTDDTALVDAEGREQVRVSREDGMGVARLRRAGIPMLILSTEVNPVVRARADKLHVPVLHGIDDKEKALAAWAAENGIALADIAYLGNDVNDLPAMRIVGWPVAVANAHHEVRAAARVVLAKSGGQGAVRELIERVLTADQPR</sequence>
<comment type="catalytic activity">
    <reaction evidence="1">
        <text>an N-acylneuraminate + CTP = a CMP-N-acyl-beta-neuraminate + diphosphate</text>
        <dbReference type="Rhea" id="RHEA:11344"/>
        <dbReference type="ChEBI" id="CHEBI:33019"/>
        <dbReference type="ChEBI" id="CHEBI:37563"/>
        <dbReference type="ChEBI" id="CHEBI:60073"/>
        <dbReference type="ChEBI" id="CHEBI:68671"/>
        <dbReference type="EC" id="2.7.7.43"/>
    </reaction>
</comment>
<gene>
    <name evidence="12" type="ORF">GCM10007269_08220</name>
</gene>
<proteinExistence type="inferred from homology"/>
<dbReference type="SUPFAM" id="SSF53448">
    <property type="entry name" value="Nucleotide-diphospho-sugar transferases"/>
    <property type="match status" value="1"/>
</dbReference>
<accession>A0ABQ1RE50</accession>
<dbReference type="InterPro" id="IPR023214">
    <property type="entry name" value="HAD_sf"/>
</dbReference>
<dbReference type="GO" id="GO:0016740">
    <property type="term" value="F:transferase activity"/>
    <property type="evidence" value="ECO:0007669"/>
    <property type="project" value="UniProtKB-KW"/>
</dbReference>